<dbReference type="RefSeq" id="WP_344414582.1">
    <property type="nucleotide sequence ID" value="NZ_BAAAQK010000005.1"/>
</dbReference>
<dbReference type="PROSITE" id="PS00374">
    <property type="entry name" value="MGMT"/>
    <property type="match status" value="1"/>
</dbReference>
<comment type="similarity">
    <text evidence="8">Belongs to the MGMT family.</text>
</comment>
<evidence type="ECO:0000256" key="6">
    <source>
        <dbReference type="ARBA" id="ARBA00023204"/>
    </source>
</evidence>
<dbReference type="SUPFAM" id="SSF53155">
    <property type="entry name" value="Methylated DNA-protein cysteine methyltransferase domain"/>
    <property type="match status" value="1"/>
</dbReference>
<dbReference type="SUPFAM" id="SSF46767">
    <property type="entry name" value="Methylated DNA-protein cysteine methyltransferase, C-terminal domain"/>
    <property type="match status" value="1"/>
</dbReference>
<evidence type="ECO:0000256" key="7">
    <source>
        <dbReference type="ARBA" id="ARBA00049348"/>
    </source>
</evidence>
<dbReference type="EC" id="2.1.1.63" evidence="8"/>
<dbReference type="InterPro" id="IPR008332">
    <property type="entry name" value="MethylG_MeTrfase_N"/>
</dbReference>
<accession>A0ABN2MV23</accession>
<feature type="active site" description="Nucleophile; methyl group acceptor" evidence="8">
    <location>
        <position position="132"/>
    </location>
</feature>
<evidence type="ECO:0000259" key="10">
    <source>
        <dbReference type="Pfam" id="PF02870"/>
    </source>
</evidence>
<dbReference type="CDD" id="cd06445">
    <property type="entry name" value="ATase"/>
    <property type="match status" value="1"/>
</dbReference>
<dbReference type="InterPro" id="IPR036631">
    <property type="entry name" value="MGMT_N_sf"/>
</dbReference>
<comment type="catalytic activity">
    <reaction evidence="7 8">
        <text>a 6-O-methyl-2'-deoxyguanosine in DNA + L-cysteinyl-[protein] = S-methyl-L-cysteinyl-[protein] + a 2'-deoxyguanosine in DNA</text>
        <dbReference type="Rhea" id="RHEA:24000"/>
        <dbReference type="Rhea" id="RHEA-COMP:10131"/>
        <dbReference type="Rhea" id="RHEA-COMP:10132"/>
        <dbReference type="Rhea" id="RHEA-COMP:11367"/>
        <dbReference type="Rhea" id="RHEA-COMP:11368"/>
        <dbReference type="ChEBI" id="CHEBI:29950"/>
        <dbReference type="ChEBI" id="CHEBI:82612"/>
        <dbReference type="ChEBI" id="CHEBI:85445"/>
        <dbReference type="ChEBI" id="CHEBI:85448"/>
        <dbReference type="EC" id="2.1.1.63"/>
    </reaction>
</comment>
<dbReference type="PANTHER" id="PTHR10815">
    <property type="entry name" value="METHYLATED-DNA--PROTEIN-CYSTEINE METHYLTRANSFERASE"/>
    <property type="match status" value="1"/>
</dbReference>
<evidence type="ECO:0000313" key="11">
    <source>
        <dbReference type="EMBL" id="GAA1839805.1"/>
    </source>
</evidence>
<reference evidence="11 12" key="1">
    <citation type="journal article" date="2019" name="Int. J. Syst. Evol. Microbiol.">
        <title>The Global Catalogue of Microorganisms (GCM) 10K type strain sequencing project: providing services to taxonomists for standard genome sequencing and annotation.</title>
        <authorList>
            <consortium name="The Broad Institute Genomics Platform"/>
            <consortium name="The Broad Institute Genome Sequencing Center for Infectious Disease"/>
            <person name="Wu L."/>
            <person name="Ma J."/>
        </authorList>
    </citation>
    <scope>NUCLEOTIDE SEQUENCE [LARGE SCALE GENOMIC DNA]</scope>
    <source>
        <strain evidence="11 12">JCM 16009</strain>
    </source>
</reference>
<dbReference type="Proteomes" id="UP001500449">
    <property type="component" value="Unassembled WGS sequence"/>
</dbReference>
<dbReference type="HAMAP" id="MF_00772">
    <property type="entry name" value="OGT"/>
    <property type="match status" value="1"/>
</dbReference>
<comment type="miscellaneous">
    <text evidence="8">This enzyme catalyzes only one turnover and therefore is not strictly catalytic. According to one definition, an enzyme is a biocatalyst that acts repeatedly and over many reaction cycles.</text>
</comment>
<protein>
    <recommendedName>
        <fullName evidence="8">Methylated-DNA--protein-cysteine methyltransferase</fullName>
        <ecNumber evidence="8">2.1.1.63</ecNumber>
    </recommendedName>
    <alternativeName>
        <fullName evidence="8">6-O-methylguanine-DNA methyltransferase</fullName>
        <shortName evidence="8">MGMT</shortName>
    </alternativeName>
    <alternativeName>
        <fullName evidence="8">O-6-methylguanine-DNA-alkyltransferase</fullName>
    </alternativeName>
</protein>
<dbReference type="Pfam" id="PF01035">
    <property type="entry name" value="DNA_binding_1"/>
    <property type="match status" value="1"/>
</dbReference>
<dbReference type="InterPro" id="IPR036217">
    <property type="entry name" value="MethylDNA_cys_MeTrfase_DNAb"/>
</dbReference>
<sequence>MNTRHTVVDTSLGPITVVATREAITGLYFRSHVRRPAQDTFGPEVLAPTDALLNRAAEQLTAYLAGDRAEFDLPLSLEGDTFQRAVWDCVASIPHGETTTYGRIAEQLGDRSLAYRVGQAVGANPLCIIVPCHRVVGAKGALTGYAGGLRRKQTLLELESAEVSAARLF</sequence>
<keyword evidence="5 8" id="KW-0227">DNA damage</keyword>
<dbReference type="EMBL" id="BAAAQK010000005">
    <property type="protein sequence ID" value="GAA1839805.1"/>
    <property type="molecule type" value="Genomic_DNA"/>
</dbReference>
<proteinExistence type="inferred from homology"/>
<comment type="function">
    <text evidence="8">Involved in the cellular defense against the biological effects of O6-methylguanine (O6-MeG) and O4-methylthymine (O4-MeT) in DNA. Repairs the methylated nucleobase in DNA by stoichiometrically transferring the methyl group to a cysteine residue in the enzyme. This is a suicide reaction: the enzyme is irreversibly inactivated.</text>
</comment>
<evidence type="ECO:0000259" key="9">
    <source>
        <dbReference type="Pfam" id="PF01035"/>
    </source>
</evidence>
<comment type="catalytic activity">
    <reaction evidence="1 8">
        <text>a 4-O-methyl-thymidine in DNA + L-cysteinyl-[protein] = a thymidine in DNA + S-methyl-L-cysteinyl-[protein]</text>
        <dbReference type="Rhea" id="RHEA:53428"/>
        <dbReference type="Rhea" id="RHEA-COMP:10131"/>
        <dbReference type="Rhea" id="RHEA-COMP:10132"/>
        <dbReference type="Rhea" id="RHEA-COMP:13555"/>
        <dbReference type="Rhea" id="RHEA-COMP:13556"/>
        <dbReference type="ChEBI" id="CHEBI:29950"/>
        <dbReference type="ChEBI" id="CHEBI:82612"/>
        <dbReference type="ChEBI" id="CHEBI:137386"/>
        <dbReference type="ChEBI" id="CHEBI:137387"/>
        <dbReference type="EC" id="2.1.1.63"/>
    </reaction>
</comment>
<comment type="caution">
    <text evidence="11">The sequence shown here is derived from an EMBL/GenBank/DDBJ whole genome shotgun (WGS) entry which is preliminary data.</text>
</comment>
<name>A0ABN2MV23_9PSEU</name>
<dbReference type="Gene3D" id="1.10.10.10">
    <property type="entry name" value="Winged helix-like DNA-binding domain superfamily/Winged helix DNA-binding domain"/>
    <property type="match status" value="1"/>
</dbReference>
<keyword evidence="2 8" id="KW-0963">Cytoplasm</keyword>
<dbReference type="Pfam" id="PF02870">
    <property type="entry name" value="Methyltransf_1N"/>
    <property type="match status" value="1"/>
</dbReference>
<dbReference type="InterPro" id="IPR023546">
    <property type="entry name" value="MGMT"/>
</dbReference>
<comment type="subcellular location">
    <subcellularLocation>
        <location evidence="8">Cytoplasm</location>
    </subcellularLocation>
</comment>
<keyword evidence="3 8" id="KW-0489">Methyltransferase</keyword>
<gene>
    <name evidence="11" type="ORF">GCM10009836_18750</name>
</gene>
<dbReference type="Gene3D" id="3.30.160.70">
    <property type="entry name" value="Methylated DNA-protein cysteine methyltransferase domain"/>
    <property type="match status" value="1"/>
</dbReference>
<evidence type="ECO:0000256" key="2">
    <source>
        <dbReference type="ARBA" id="ARBA00022490"/>
    </source>
</evidence>
<keyword evidence="6 8" id="KW-0234">DNA repair</keyword>
<dbReference type="InterPro" id="IPR001497">
    <property type="entry name" value="MethylDNA_cys_MeTrfase_AS"/>
</dbReference>
<evidence type="ECO:0000256" key="4">
    <source>
        <dbReference type="ARBA" id="ARBA00022679"/>
    </source>
</evidence>
<evidence type="ECO:0000256" key="8">
    <source>
        <dbReference type="HAMAP-Rule" id="MF_00772"/>
    </source>
</evidence>
<dbReference type="InterPro" id="IPR036388">
    <property type="entry name" value="WH-like_DNA-bd_sf"/>
</dbReference>
<keyword evidence="12" id="KW-1185">Reference proteome</keyword>
<organism evidence="11 12">
    <name type="scientific">Pseudonocardia ailaonensis</name>
    <dbReference type="NCBI Taxonomy" id="367279"/>
    <lineage>
        <taxon>Bacteria</taxon>
        <taxon>Bacillati</taxon>
        <taxon>Actinomycetota</taxon>
        <taxon>Actinomycetes</taxon>
        <taxon>Pseudonocardiales</taxon>
        <taxon>Pseudonocardiaceae</taxon>
        <taxon>Pseudonocardia</taxon>
    </lineage>
</organism>
<keyword evidence="4 8" id="KW-0808">Transferase</keyword>
<evidence type="ECO:0000313" key="12">
    <source>
        <dbReference type="Proteomes" id="UP001500449"/>
    </source>
</evidence>
<feature type="domain" description="Methylated-DNA-[protein]-cysteine S-methyltransferase DNA binding" evidence="9">
    <location>
        <begin position="82"/>
        <end position="160"/>
    </location>
</feature>
<evidence type="ECO:0000256" key="5">
    <source>
        <dbReference type="ARBA" id="ARBA00022763"/>
    </source>
</evidence>
<evidence type="ECO:0000256" key="3">
    <source>
        <dbReference type="ARBA" id="ARBA00022603"/>
    </source>
</evidence>
<dbReference type="PANTHER" id="PTHR10815:SF5">
    <property type="entry name" value="METHYLATED-DNA--PROTEIN-CYSTEINE METHYLTRANSFERASE"/>
    <property type="match status" value="1"/>
</dbReference>
<dbReference type="InterPro" id="IPR014048">
    <property type="entry name" value="MethylDNA_cys_MeTrfase_DNA-bd"/>
</dbReference>
<feature type="domain" description="Methylguanine DNA methyltransferase ribonuclease-like" evidence="10">
    <location>
        <begin position="4"/>
        <end position="77"/>
    </location>
</feature>
<dbReference type="NCBIfam" id="TIGR00589">
    <property type="entry name" value="ogt"/>
    <property type="match status" value="1"/>
</dbReference>
<evidence type="ECO:0000256" key="1">
    <source>
        <dbReference type="ARBA" id="ARBA00001286"/>
    </source>
</evidence>